<reference evidence="2 3" key="1">
    <citation type="submission" date="2016-11" db="EMBL/GenBank/DDBJ databases">
        <title>Trade-off between light-utilization and light-protection in marine flavobacteria.</title>
        <authorList>
            <person name="Kumagai Y."/>
        </authorList>
    </citation>
    <scope>NUCLEOTIDE SEQUENCE [LARGE SCALE GENOMIC DNA]</scope>
    <source>
        <strain evidence="2 3">ATCC 700397</strain>
    </source>
</reference>
<dbReference type="InterPro" id="IPR017946">
    <property type="entry name" value="PLC-like_Pdiesterase_TIM-brl"/>
</dbReference>
<accession>A0A2S7L193</accession>
<dbReference type="PANTHER" id="PTHR46211">
    <property type="entry name" value="GLYCEROPHOSPHORYL DIESTER PHOSPHODIESTERASE"/>
    <property type="match status" value="1"/>
</dbReference>
<proteinExistence type="predicted"/>
<dbReference type="Gene3D" id="3.20.20.190">
    <property type="entry name" value="Phosphatidylinositol (PI) phosphodiesterase"/>
    <property type="match status" value="1"/>
</dbReference>
<dbReference type="EMBL" id="MQUA01000013">
    <property type="protein sequence ID" value="PQB08692.1"/>
    <property type="molecule type" value="Genomic_DNA"/>
</dbReference>
<organism evidence="2 3">
    <name type="scientific">Polaribacter filamentus</name>
    <dbReference type="NCBI Taxonomy" id="53483"/>
    <lineage>
        <taxon>Bacteria</taxon>
        <taxon>Pseudomonadati</taxon>
        <taxon>Bacteroidota</taxon>
        <taxon>Flavobacteriia</taxon>
        <taxon>Flavobacteriales</taxon>
        <taxon>Flavobacteriaceae</taxon>
    </lineage>
</organism>
<feature type="domain" description="GP-PDE" evidence="1">
    <location>
        <begin position="58"/>
        <end position="323"/>
    </location>
</feature>
<keyword evidence="3" id="KW-1185">Reference proteome</keyword>
<gene>
    <name evidence="2" type="ORF">BST83_12735</name>
</gene>
<dbReference type="PROSITE" id="PS51704">
    <property type="entry name" value="GP_PDE"/>
    <property type="match status" value="1"/>
</dbReference>
<evidence type="ECO:0000313" key="2">
    <source>
        <dbReference type="EMBL" id="PQB08692.1"/>
    </source>
</evidence>
<name>A0A2S7L193_9FLAO</name>
<dbReference type="InterPro" id="IPR030395">
    <property type="entry name" value="GP_PDE_dom"/>
</dbReference>
<dbReference type="SUPFAM" id="SSF51695">
    <property type="entry name" value="PLC-like phosphodiesterases"/>
    <property type="match status" value="1"/>
</dbReference>
<dbReference type="AlphaFoldDB" id="A0A2S7L193"/>
<dbReference type="PANTHER" id="PTHR46211:SF14">
    <property type="entry name" value="GLYCEROPHOSPHODIESTER PHOSPHODIESTERASE"/>
    <property type="match status" value="1"/>
</dbReference>
<comment type="caution">
    <text evidence="2">The sequence shown here is derived from an EMBL/GenBank/DDBJ whole genome shotgun (WGS) entry which is preliminary data.</text>
</comment>
<evidence type="ECO:0000259" key="1">
    <source>
        <dbReference type="PROSITE" id="PS51704"/>
    </source>
</evidence>
<dbReference type="PROSITE" id="PS50007">
    <property type="entry name" value="PIPLC_X_DOMAIN"/>
    <property type="match status" value="1"/>
</dbReference>
<sequence length="324" mass="37120">MFDGLGTPTDKKVRVAFPEAGNHVIACDLRSKDWKNVYNQTVAFIDEVILEKTKQYSFDLQGHRGARGLSPENTIQAFEKALDLGVNTLELDVVISKDNKVVVSHEPWLNEEVTLDAKGRKITKKDALAFNIYKNKYKKIKSYDVGSIGNPKFLEQKKEKAYKPLLSELITFAEAKNDQIRYNVEIKSTPKDEKNGFQPSVAEFSDLVIEQLKNAKLSLEKITVQSFDPRVLGYIHKTYPAFTLAFLTYKNDFETNMKMLSFKPKIYSPYFILLNKEEVKRIQSKKMKVIPWTVNKKNDIVNLLKMGVDGIITDYPNIAIPLRK</sequence>
<dbReference type="GO" id="GO:0006629">
    <property type="term" value="P:lipid metabolic process"/>
    <property type="evidence" value="ECO:0007669"/>
    <property type="project" value="InterPro"/>
</dbReference>
<dbReference type="Proteomes" id="UP000239522">
    <property type="component" value="Unassembled WGS sequence"/>
</dbReference>
<dbReference type="Pfam" id="PF03009">
    <property type="entry name" value="GDPD"/>
    <property type="match status" value="1"/>
</dbReference>
<dbReference type="GO" id="GO:0008081">
    <property type="term" value="F:phosphoric diester hydrolase activity"/>
    <property type="evidence" value="ECO:0007669"/>
    <property type="project" value="InterPro"/>
</dbReference>
<evidence type="ECO:0000313" key="3">
    <source>
        <dbReference type="Proteomes" id="UP000239522"/>
    </source>
</evidence>
<protein>
    <recommendedName>
        <fullName evidence="1">GP-PDE domain-containing protein</fullName>
    </recommendedName>
</protein>